<protein>
    <recommendedName>
        <fullName evidence="3">YmaF family protein</fullName>
    </recommendedName>
</protein>
<dbReference type="Proteomes" id="UP000011747">
    <property type="component" value="Unassembled WGS sequence"/>
</dbReference>
<dbReference type="RefSeq" id="WP_003353880.1">
    <property type="nucleotide sequence ID" value="NZ_JH414751.1"/>
</dbReference>
<reference evidence="1 2" key="1">
    <citation type="submission" date="2011-09" db="EMBL/GenBank/DDBJ databases">
        <title>The Genome Sequence of Bacillus smithii 7_3_47FAA.</title>
        <authorList>
            <consortium name="The Broad Institute Genome Sequencing Platform"/>
            <person name="Earl A."/>
            <person name="Ward D."/>
            <person name="Feldgarden M."/>
            <person name="Gevers D."/>
            <person name="Daigneault M."/>
            <person name="Strauss J."/>
            <person name="Allen-Vercoe E."/>
            <person name="Young S.K."/>
            <person name="Zeng Q."/>
            <person name="Gargeya S."/>
            <person name="Fitzgerald M."/>
            <person name="Haas B."/>
            <person name="Abouelleil A."/>
            <person name="Alvarado L."/>
            <person name="Arachchi H.M."/>
            <person name="Berlin A."/>
            <person name="Brown A."/>
            <person name="Chapman S.B."/>
            <person name="Chen Z."/>
            <person name="Dunbar C."/>
            <person name="Freedman E."/>
            <person name="Gearin G."/>
            <person name="Goldberg J."/>
            <person name="Griggs A."/>
            <person name="Gujja S."/>
            <person name="Heiman D."/>
            <person name="Howarth C."/>
            <person name="Larson L."/>
            <person name="Lui A."/>
            <person name="MacDonald P.J.P."/>
            <person name="Montmayeur A."/>
            <person name="Murphy C."/>
            <person name="Neiman D."/>
            <person name="Pearson M."/>
            <person name="Priest M."/>
            <person name="Roberts A."/>
            <person name="Saif S."/>
            <person name="Shea T."/>
            <person name="Shenoy N."/>
            <person name="Sisk P."/>
            <person name="Stolte C."/>
            <person name="Sykes S."/>
            <person name="Wortman J."/>
            <person name="Nusbaum C."/>
            <person name="Birren B."/>
        </authorList>
    </citation>
    <scope>NUCLEOTIDE SEQUENCE [LARGE SCALE GENOMIC DNA]</scope>
    <source>
        <strain evidence="1 2">7_3_47FAA</strain>
    </source>
</reference>
<dbReference type="Pfam" id="PF12788">
    <property type="entry name" value="YmaF"/>
    <property type="match status" value="1"/>
</dbReference>
<dbReference type="HOGENOM" id="CLU_137811_2_0_9"/>
<dbReference type="AlphaFoldDB" id="G9QKL9"/>
<dbReference type="InterPro" id="IPR024307">
    <property type="entry name" value="YmaF"/>
</dbReference>
<evidence type="ECO:0000313" key="1">
    <source>
        <dbReference type="EMBL" id="EHL78318.1"/>
    </source>
</evidence>
<dbReference type="EMBL" id="ACWF01000082">
    <property type="protein sequence ID" value="EHL78318.1"/>
    <property type="molecule type" value="Genomic_DNA"/>
</dbReference>
<evidence type="ECO:0000313" key="2">
    <source>
        <dbReference type="Proteomes" id="UP000011747"/>
    </source>
</evidence>
<sequence>MKIPVSGYTYHSNDSAPVHFHPLYVNSWDGRLISLHVHSFRGATSYNAGHNHRFIGITEPALNTSQHTHRYFAFTSFNDGHRHMIRGVTGPAIPLSEGGHYHKFEGVTNIEGITPH</sequence>
<name>G9QKL9_9BACI</name>
<keyword evidence="2" id="KW-1185">Reference proteome</keyword>
<proteinExistence type="predicted"/>
<organism evidence="1 2">
    <name type="scientific">Bacillus smithii 7_3_47FAA</name>
    <dbReference type="NCBI Taxonomy" id="665952"/>
    <lineage>
        <taxon>Bacteria</taxon>
        <taxon>Bacillati</taxon>
        <taxon>Bacillota</taxon>
        <taxon>Bacilli</taxon>
        <taxon>Bacillales</taxon>
        <taxon>Bacillaceae</taxon>
        <taxon>Bacillus</taxon>
    </lineage>
</organism>
<accession>G9QKL9</accession>
<gene>
    <name evidence="1" type="ORF">HMPREF1015_01708</name>
</gene>
<comment type="caution">
    <text evidence="1">The sequence shown here is derived from an EMBL/GenBank/DDBJ whole genome shotgun (WGS) entry which is preliminary data.</text>
</comment>
<evidence type="ECO:0008006" key="3">
    <source>
        <dbReference type="Google" id="ProtNLM"/>
    </source>
</evidence>